<accession>A0ABT5KWP1</accession>
<protein>
    <submittedName>
        <fullName evidence="3">MGMT family protein</fullName>
    </submittedName>
</protein>
<sequence length="117" mass="13054">MTSLVKRTAIERVRHTVSLVPRGKIASYGQVADLAGLPGRARYVGYCLRNTPASERLPWHRIVRSDGKLAFPPQSDSAHTQQTLLHAEGIRVQNNRVSISEFGWQPDLGALLHEIPY</sequence>
<name>A0ABT5KWP1_9ALTE</name>
<dbReference type="PANTHER" id="PTHR42942:SF1">
    <property type="entry name" value="ALKYLTRANSFERASE-LIKE PROTEIN 1"/>
    <property type="match status" value="1"/>
</dbReference>
<dbReference type="CDD" id="cd06445">
    <property type="entry name" value="ATase"/>
    <property type="match status" value="1"/>
</dbReference>
<dbReference type="EMBL" id="JAQQXP010000001">
    <property type="protein sequence ID" value="MDC8829185.1"/>
    <property type="molecule type" value="Genomic_DNA"/>
</dbReference>
<dbReference type="PANTHER" id="PTHR42942">
    <property type="entry name" value="6-O-METHYLGUANINE DNA METHYLTRANSFERASE"/>
    <property type="match status" value="1"/>
</dbReference>
<evidence type="ECO:0000256" key="1">
    <source>
        <dbReference type="ARBA" id="ARBA00022763"/>
    </source>
</evidence>
<organism evidence="3 4">
    <name type="scientific">Alteromonas gilva</name>
    <dbReference type="NCBI Taxonomy" id="2987522"/>
    <lineage>
        <taxon>Bacteria</taxon>
        <taxon>Pseudomonadati</taxon>
        <taxon>Pseudomonadota</taxon>
        <taxon>Gammaproteobacteria</taxon>
        <taxon>Alteromonadales</taxon>
        <taxon>Alteromonadaceae</taxon>
        <taxon>Alteromonas/Salinimonas group</taxon>
        <taxon>Alteromonas</taxon>
    </lineage>
</organism>
<dbReference type="InterPro" id="IPR014048">
    <property type="entry name" value="MethylDNA_cys_MeTrfase_DNA-bd"/>
</dbReference>
<dbReference type="InterPro" id="IPR036217">
    <property type="entry name" value="MethylDNA_cys_MeTrfase_DNAb"/>
</dbReference>
<keyword evidence="1" id="KW-0227">DNA damage</keyword>
<keyword evidence="4" id="KW-1185">Reference proteome</keyword>
<dbReference type="InterPro" id="IPR036388">
    <property type="entry name" value="WH-like_DNA-bd_sf"/>
</dbReference>
<reference evidence="3 4" key="1">
    <citation type="submission" date="2022-10" db="EMBL/GenBank/DDBJ databases">
        <title>Alteromonas sp. chi3 Genome sequencing.</title>
        <authorList>
            <person name="Park S."/>
        </authorList>
    </citation>
    <scope>NUCLEOTIDE SEQUENCE [LARGE SCALE GENOMIC DNA]</scope>
    <source>
        <strain evidence="4">chi3</strain>
    </source>
</reference>
<evidence type="ECO:0000313" key="4">
    <source>
        <dbReference type="Proteomes" id="UP001218788"/>
    </source>
</evidence>
<evidence type="ECO:0000259" key="2">
    <source>
        <dbReference type="Pfam" id="PF01035"/>
    </source>
</evidence>
<comment type="caution">
    <text evidence="3">The sequence shown here is derived from an EMBL/GenBank/DDBJ whole genome shotgun (WGS) entry which is preliminary data.</text>
</comment>
<dbReference type="Proteomes" id="UP001218788">
    <property type="component" value="Unassembled WGS sequence"/>
</dbReference>
<dbReference type="Pfam" id="PF01035">
    <property type="entry name" value="DNA_binding_1"/>
    <property type="match status" value="1"/>
</dbReference>
<dbReference type="RefSeq" id="WP_273637558.1">
    <property type="nucleotide sequence ID" value="NZ_JAQQXP010000001.1"/>
</dbReference>
<evidence type="ECO:0000313" key="3">
    <source>
        <dbReference type="EMBL" id="MDC8829185.1"/>
    </source>
</evidence>
<dbReference type="SUPFAM" id="SSF46767">
    <property type="entry name" value="Methylated DNA-protein cysteine methyltransferase, C-terminal domain"/>
    <property type="match status" value="1"/>
</dbReference>
<proteinExistence type="predicted"/>
<dbReference type="Gene3D" id="1.10.10.10">
    <property type="entry name" value="Winged helix-like DNA-binding domain superfamily/Winged helix DNA-binding domain"/>
    <property type="match status" value="1"/>
</dbReference>
<gene>
    <name evidence="3" type="ORF">OIK42_00295</name>
</gene>
<feature type="domain" description="Methylated-DNA-[protein]-cysteine S-methyltransferase DNA binding" evidence="2">
    <location>
        <begin position="11"/>
        <end position="90"/>
    </location>
</feature>
<dbReference type="InterPro" id="IPR052520">
    <property type="entry name" value="ATL_DNA_repair"/>
</dbReference>